<dbReference type="Pfam" id="PF00079">
    <property type="entry name" value="Serpin"/>
    <property type="match status" value="1"/>
</dbReference>
<dbReference type="InterPro" id="IPR042185">
    <property type="entry name" value="Serpin_sf_2"/>
</dbReference>
<evidence type="ECO:0000259" key="2">
    <source>
        <dbReference type="SMART" id="SM00093"/>
    </source>
</evidence>
<dbReference type="Proteomes" id="UP001576784">
    <property type="component" value="Unassembled WGS sequence"/>
</dbReference>
<dbReference type="EMBL" id="JBHFNR010000144">
    <property type="protein sequence ID" value="MFB2895042.1"/>
    <property type="molecule type" value="Genomic_DNA"/>
</dbReference>
<dbReference type="InterPro" id="IPR000215">
    <property type="entry name" value="Serpin_fam"/>
</dbReference>
<evidence type="ECO:0000256" key="1">
    <source>
        <dbReference type="RuleBase" id="RU000411"/>
    </source>
</evidence>
<reference evidence="3 4" key="1">
    <citation type="submission" date="2024-09" db="EMBL/GenBank/DDBJ databases">
        <title>Floridaenema gen nov. (Aerosakkonemataceae, Aerosakkonematales ord. nov., Cyanobacteria) from benthic tropical and subtropical fresh waters, with the description of four new species.</title>
        <authorList>
            <person name="Moretto J.A."/>
            <person name="Berthold D.E."/>
            <person name="Lefler F.W."/>
            <person name="Huang I.-S."/>
            <person name="Laughinghouse H. IV."/>
        </authorList>
    </citation>
    <scope>NUCLEOTIDE SEQUENCE [LARGE SCALE GENOMIC DNA]</scope>
    <source>
        <strain evidence="3 4">BLCC-F50</strain>
    </source>
</reference>
<protein>
    <submittedName>
        <fullName evidence="3">Serpin family protein</fullName>
    </submittedName>
</protein>
<dbReference type="InterPro" id="IPR036186">
    <property type="entry name" value="Serpin_sf"/>
</dbReference>
<dbReference type="CDD" id="cd19588">
    <property type="entry name" value="serpin_miropin-like"/>
    <property type="match status" value="1"/>
</dbReference>
<accession>A0ABV4XTN4</accession>
<organism evidence="3 4">
    <name type="scientific">Floridaenema flaviceps BLCC-F50</name>
    <dbReference type="NCBI Taxonomy" id="3153642"/>
    <lineage>
        <taxon>Bacteria</taxon>
        <taxon>Bacillati</taxon>
        <taxon>Cyanobacteriota</taxon>
        <taxon>Cyanophyceae</taxon>
        <taxon>Oscillatoriophycideae</taxon>
        <taxon>Aerosakkonematales</taxon>
        <taxon>Aerosakkonemataceae</taxon>
        <taxon>Floridanema</taxon>
        <taxon>Floridanema flaviceps</taxon>
    </lineage>
</organism>
<comment type="similarity">
    <text evidence="1">Belongs to the serpin family.</text>
</comment>
<evidence type="ECO:0000313" key="4">
    <source>
        <dbReference type="Proteomes" id="UP001576784"/>
    </source>
</evidence>
<sequence length="369" mass="41951">MSYNKLVSANTKFGFNLFSQIVAKNADNNIFVSPSSVAIALQMTYNGADGSTQQAIAQVLQLQDISLAEINQYQLALRQNLANIDPKVQLDIANSLWLQQGFPLQPEFLEITEKYYQAQVRNLDFNNPNSVNIINDWVNQNTNTKIPTIIDKIDRLAVLFLINAIYFKGNWQEEFSKSATQEKPFTLLNGTRKQHPLMCQTGKYWFYENAEFQAISLPYGSGRLSMFVFLPKPNVKLTDFYANLTVENWQQWMTQFWYRDGEIVLPRFKLEYDITLNEALKALGMGVAFQNQANFSNMTLEQVQIDQVKHKTFVEVNEEGTEAAAVTSVAMTRGLSIGFKMIVARPFFCAICDNQTGTILFMGSIVDPK</sequence>
<evidence type="ECO:0000313" key="3">
    <source>
        <dbReference type="EMBL" id="MFB2895042.1"/>
    </source>
</evidence>
<dbReference type="Gene3D" id="2.30.39.10">
    <property type="entry name" value="Alpha-1-antitrypsin, domain 1"/>
    <property type="match status" value="1"/>
</dbReference>
<dbReference type="PANTHER" id="PTHR11461:SF211">
    <property type="entry name" value="GH10112P-RELATED"/>
    <property type="match status" value="1"/>
</dbReference>
<dbReference type="PANTHER" id="PTHR11461">
    <property type="entry name" value="SERINE PROTEASE INHIBITOR, SERPIN"/>
    <property type="match status" value="1"/>
</dbReference>
<keyword evidence="4" id="KW-1185">Reference proteome</keyword>
<dbReference type="SUPFAM" id="SSF56574">
    <property type="entry name" value="Serpins"/>
    <property type="match status" value="1"/>
</dbReference>
<feature type="domain" description="Serpin" evidence="2">
    <location>
        <begin position="15"/>
        <end position="368"/>
    </location>
</feature>
<comment type="caution">
    <text evidence="3">The sequence shown here is derived from an EMBL/GenBank/DDBJ whole genome shotgun (WGS) entry which is preliminary data.</text>
</comment>
<proteinExistence type="inferred from homology"/>
<dbReference type="RefSeq" id="WP_413264683.1">
    <property type="nucleotide sequence ID" value="NZ_JBHFNR010000144.1"/>
</dbReference>
<gene>
    <name evidence="3" type="ORF">ACE1CI_19220</name>
</gene>
<name>A0ABV4XTN4_9CYAN</name>
<dbReference type="Gene3D" id="3.30.497.10">
    <property type="entry name" value="Antithrombin, subunit I, domain 2"/>
    <property type="match status" value="1"/>
</dbReference>
<dbReference type="InterPro" id="IPR023796">
    <property type="entry name" value="Serpin_dom"/>
</dbReference>
<dbReference type="InterPro" id="IPR042178">
    <property type="entry name" value="Serpin_sf_1"/>
</dbReference>
<dbReference type="SMART" id="SM00093">
    <property type="entry name" value="SERPIN"/>
    <property type="match status" value="1"/>
</dbReference>